<dbReference type="InterPro" id="IPR017441">
    <property type="entry name" value="Protein_kinase_ATP_BS"/>
</dbReference>
<dbReference type="PROSITE" id="PS00107">
    <property type="entry name" value="PROTEIN_KINASE_ATP"/>
    <property type="match status" value="1"/>
</dbReference>
<organism evidence="18">
    <name type="scientific">Brassica napus</name>
    <name type="common">Rape</name>
    <dbReference type="NCBI Taxonomy" id="3708"/>
    <lineage>
        <taxon>Eukaryota</taxon>
        <taxon>Viridiplantae</taxon>
        <taxon>Streptophyta</taxon>
        <taxon>Embryophyta</taxon>
        <taxon>Tracheophyta</taxon>
        <taxon>Spermatophyta</taxon>
        <taxon>Magnoliopsida</taxon>
        <taxon>eudicotyledons</taxon>
        <taxon>Gunneridae</taxon>
        <taxon>Pentapetalae</taxon>
        <taxon>rosids</taxon>
        <taxon>malvids</taxon>
        <taxon>Brassicales</taxon>
        <taxon>Brassicaceae</taxon>
        <taxon>Brassiceae</taxon>
        <taxon>Brassica</taxon>
    </lineage>
</organism>
<evidence type="ECO:0000256" key="5">
    <source>
        <dbReference type="ARBA" id="ARBA00022679"/>
    </source>
</evidence>
<feature type="region of interest" description="Disordered" evidence="15">
    <location>
        <begin position="438"/>
        <end position="458"/>
    </location>
</feature>
<comment type="subcellular location">
    <subcellularLocation>
        <location evidence="1">Cell membrane</location>
        <topology evidence="1">Single-pass membrane protein</topology>
    </subcellularLocation>
</comment>
<dbReference type="AlphaFoldDB" id="A0A816X207"/>
<accession>A0A816X207</accession>
<feature type="compositionally biased region" description="Basic and acidic residues" evidence="15">
    <location>
        <begin position="12"/>
        <end position="24"/>
    </location>
</feature>
<keyword evidence="9 14" id="KW-0067">ATP-binding</keyword>
<feature type="domain" description="Protein kinase" evidence="17">
    <location>
        <begin position="105"/>
        <end position="672"/>
    </location>
</feature>
<dbReference type="SUPFAM" id="SSF56112">
    <property type="entry name" value="Protein kinase-like (PK-like)"/>
    <property type="match status" value="1"/>
</dbReference>
<dbReference type="Gene3D" id="1.10.510.10">
    <property type="entry name" value="Transferase(Phosphotransferase) domain 1"/>
    <property type="match status" value="2"/>
</dbReference>
<evidence type="ECO:0000256" key="3">
    <source>
        <dbReference type="ARBA" id="ARBA00022475"/>
    </source>
</evidence>
<evidence type="ECO:0000256" key="11">
    <source>
        <dbReference type="ARBA" id="ARBA00023136"/>
    </source>
</evidence>
<comment type="catalytic activity">
    <reaction evidence="12">
        <text>L-threonyl-[protein] + ATP = O-phospho-L-threonyl-[protein] + ADP + H(+)</text>
        <dbReference type="Rhea" id="RHEA:46608"/>
        <dbReference type="Rhea" id="RHEA-COMP:11060"/>
        <dbReference type="Rhea" id="RHEA-COMP:11605"/>
        <dbReference type="ChEBI" id="CHEBI:15378"/>
        <dbReference type="ChEBI" id="CHEBI:30013"/>
        <dbReference type="ChEBI" id="CHEBI:30616"/>
        <dbReference type="ChEBI" id="CHEBI:61977"/>
        <dbReference type="ChEBI" id="CHEBI:456216"/>
        <dbReference type="EC" id="2.7.11.1"/>
    </reaction>
</comment>
<dbReference type="PROSITE" id="PS00108">
    <property type="entry name" value="PROTEIN_KINASE_ST"/>
    <property type="match status" value="1"/>
</dbReference>
<feature type="transmembrane region" description="Helical" evidence="16">
    <location>
        <begin position="42"/>
        <end position="67"/>
    </location>
</feature>
<keyword evidence="11 16" id="KW-0472">Membrane</keyword>
<evidence type="ECO:0000256" key="9">
    <source>
        <dbReference type="ARBA" id="ARBA00022840"/>
    </source>
</evidence>
<dbReference type="PANTHER" id="PTHR46821">
    <property type="entry name" value="OS07G0586332 PROTEIN"/>
    <property type="match status" value="1"/>
</dbReference>
<dbReference type="InterPro" id="IPR000719">
    <property type="entry name" value="Prot_kinase_dom"/>
</dbReference>
<gene>
    <name evidence="18" type="ORF">DARMORV10_A02P23090.1</name>
</gene>
<dbReference type="Gene3D" id="3.30.200.20">
    <property type="entry name" value="Phosphorylase Kinase, domain 1"/>
    <property type="match status" value="1"/>
</dbReference>
<feature type="compositionally biased region" description="Basic residues" evidence="15">
    <location>
        <begin position="445"/>
        <end position="456"/>
    </location>
</feature>
<evidence type="ECO:0000256" key="7">
    <source>
        <dbReference type="ARBA" id="ARBA00022741"/>
    </source>
</evidence>
<name>A0A816X207_BRANA</name>
<evidence type="ECO:0000256" key="12">
    <source>
        <dbReference type="ARBA" id="ARBA00047899"/>
    </source>
</evidence>
<proteinExistence type="predicted"/>
<evidence type="ECO:0000256" key="6">
    <source>
        <dbReference type="ARBA" id="ARBA00022692"/>
    </source>
</evidence>
<dbReference type="InterPro" id="IPR011009">
    <property type="entry name" value="Kinase-like_dom_sf"/>
</dbReference>
<reference evidence="18" key="1">
    <citation type="submission" date="2021-01" db="EMBL/GenBank/DDBJ databases">
        <authorList>
            <consortium name="Genoscope - CEA"/>
            <person name="William W."/>
        </authorList>
    </citation>
    <scope>NUCLEOTIDE SEQUENCE</scope>
</reference>
<dbReference type="FunFam" id="1.10.510.10:FF:001023">
    <property type="entry name" value="Os07g0541700 protein"/>
    <property type="match status" value="1"/>
</dbReference>
<dbReference type="InterPro" id="IPR044576">
    <property type="entry name" value="At4g25390-like"/>
</dbReference>
<evidence type="ECO:0000256" key="16">
    <source>
        <dbReference type="SAM" id="Phobius"/>
    </source>
</evidence>
<keyword evidence="4" id="KW-0723">Serine/threonine-protein kinase</keyword>
<dbReference type="PROSITE" id="PS50011">
    <property type="entry name" value="PROTEIN_KINASE_DOM"/>
    <property type="match status" value="1"/>
</dbReference>
<keyword evidence="3" id="KW-1003">Cell membrane</keyword>
<dbReference type="EMBL" id="HG994356">
    <property type="protein sequence ID" value="CAF2140905.1"/>
    <property type="molecule type" value="Genomic_DNA"/>
</dbReference>
<keyword evidence="6 16" id="KW-0812">Transmembrane</keyword>
<comment type="catalytic activity">
    <reaction evidence="13">
        <text>L-seryl-[protein] + ATP = O-phospho-L-seryl-[protein] + ADP + H(+)</text>
        <dbReference type="Rhea" id="RHEA:17989"/>
        <dbReference type="Rhea" id="RHEA-COMP:9863"/>
        <dbReference type="Rhea" id="RHEA-COMP:11604"/>
        <dbReference type="ChEBI" id="CHEBI:15378"/>
        <dbReference type="ChEBI" id="CHEBI:29999"/>
        <dbReference type="ChEBI" id="CHEBI:30616"/>
        <dbReference type="ChEBI" id="CHEBI:83421"/>
        <dbReference type="ChEBI" id="CHEBI:456216"/>
        <dbReference type="EC" id="2.7.11.1"/>
    </reaction>
</comment>
<keyword evidence="5" id="KW-0808">Transferase</keyword>
<keyword evidence="10 16" id="KW-1133">Transmembrane helix</keyword>
<evidence type="ECO:0000256" key="2">
    <source>
        <dbReference type="ARBA" id="ARBA00012513"/>
    </source>
</evidence>
<protein>
    <recommendedName>
        <fullName evidence="2">non-specific serine/threonine protein kinase</fullName>
        <ecNumber evidence="2">2.7.11.1</ecNumber>
    </recommendedName>
</protein>
<keyword evidence="8" id="KW-0418">Kinase</keyword>
<dbReference type="Pfam" id="PF00069">
    <property type="entry name" value="Pkinase"/>
    <property type="match status" value="1"/>
</dbReference>
<dbReference type="PANTHER" id="PTHR46821:SF4">
    <property type="entry name" value="OS08G0275200 PROTEIN"/>
    <property type="match status" value="1"/>
</dbReference>
<dbReference type="GO" id="GO:0004674">
    <property type="term" value="F:protein serine/threonine kinase activity"/>
    <property type="evidence" value="ECO:0007669"/>
    <property type="project" value="UniProtKB-KW"/>
</dbReference>
<evidence type="ECO:0000256" key="10">
    <source>
        <dbReference type="ARBA" id="ARBA00022989"/>
    </source>
</evidence>
<sequence>MFRNDSIFQLQETERERERERDMPSRQNPIQPKPFNNNRTGALFLILTVSSSLLIFLAIIYFIYHLWTSLLNRSRTIPFFDVASSPPSKLQLFSYKELKLATNDFDESNVIGKGGSGTVFRGITRDGKLFAVKRLDSLSLQSETEFQNELQILGGLKSSFLVTLLGYCVEKDHHRFLVYEYMPNKSLQELLFNEEGSCLSWERRFGIILDVAKALDFMHFGCDPPVIHGDIKPSNVLLDSEFRAKISDFGLSRVKVEEGGGYGGVDLFSQELSESTPQTGVGTPTHHHEVDFSLALQASSSSKNSRTSRNIKGMHLNSMSLAMEEGEAKGKEVEEENEFEQSKEMSVSPNSVLDLGKQWGRNWWWKQEGSGELCSKDYVREWIGSQIHTENPDWDDDGKKITVSSSTPELGVSTRTVDKVESGLNEARFDTLEEKFAKEETSEKKKSRKKKKKKHRNMEEWWKEEEHQDKKKIRVLRIKFKNRLRVPHFRYCFHGKGENRVEDREGEAAGEFSFRRGWRRKSSSSSKKKNKSIGSEMWSGDLFSRELSSTTSMRGTLCYIAPEYGGGCCYLMEKGDIYSFGVLILVIISGRRPLHVLASPMKLEKANLVSWCRQLAQSGNVLELVDERLKDVYSKEEAGLCINLALACLQKAPELRPDISEVVRILRGEMEISATAFEFSPSPPAKNYGSRSKRRS</sequence>
<evidence type="ECO:0000256" key="1">
    <source>
        <dbReference type="ARBA" id="ARBA00004162"/>
    </source>
</evidence>
<dbReference type="GO" id="GO:0005886">
    <property type="term" value="C:plasma membrane"/>
    <property type="evidence" value="ECO:0007669"/>
    <property type="project" value="UniProtKB-SubCell"/>
</dbReference>
<dbReference type="GO" id="GO:0005524">
    <property type="term" value="F:ATP binding"/>
    <property type="evidence" value="ECO:0007669"/>
    <property type="project" value="UniProtKB-UniRule"/>
</dbReference>
<keyword evidence="7 14" id="KW-0547">Nucleotide-binding</keyword>
<dbReference type="SMART" id="SM00220">
    <property type="entry name" value="S_TKc"/>
    <property type="match status" value="1"/>
</dbReference>
<dbReference type="Proteomes" id="UP001295469">
    <property type="component" value="Chromosome A02"/>
</dbReference>
<evidence type="ECO:0000259" key="17">
    <source>
        <dbReference type="PROSITE" id="PS50011"/>
    </source>
</evidence>
<dbReference type="EC" id="2.7.11.1" evidence="2"/>
<evidence type="ECO:0000256" key="8">
    <source>
        <dbReference type="ARBA" id="ARBA00022777"/>
    </source>
</evidence>
<dbReference type="FunFam" id="1.10.510.10:FF:000780">
    <property type="entry name" value="Receptor-like serine/threonine-protein kinase At4g25390"/>
    <property type="match status" value="1"/>
</dbReference>
<dbReference type="FunFam" id="3.30.200.20:FF:000542">
    <property type="entry name" value="Receptor-like serine/threonine-protein kinase At4g25390"/>
    <property type="match status" value="1"/>
</dbReference>
<evidence type="ECO:0000256" key="14">
    <source>
        <dbReference type="PROSITE-ProRule" id="PRU10141"/>
    </source>
</evidence>
<dbReference type="InterPro" id="IPR008271">
    <property type="entry name" value="Ser/Thr_kinase_AS"/>
</dbReference>
<feature type="region of interest" description="Disordered" evidence="15">
    <location>
        <begin position="12"/>
        <end position="33"/>
    </location>
</feature>
<evidence type="ECO:0000256" key="13">
    <source>
        <dbReference type="ARBA" id="ARBA00048679"/>
    </source>
</evidence>
<evidence type="ECO:0000256" key="4">
    <source>
        <dbReference type="ARBA" id="ARBA00022527"/>
    </source>
</evidence>
<feature type="binding site" evidence="14">
    <location>
        <position position="133"/>
    </location>
    <ligand>
        <name>ATP</name>
        <dbReference type="ChEBI" id="CHEBI:30616"/>
    </ligand>
</feature>
<evidence type="ECO:0000256" key="15">
    <source>
        <dbReference type="SAM" id="MobiDB-lite"/>
    </source>
</evidence>
<evidence type="ECO:0000313" key="18">
    <source>
        <dbReference type="EMBL" id="CAF2140905.1"/>
    </source>
</evidence>